<feature type="compositionally biased region" description="Basic residues" evidence="1">
    <location>
        <begin position="102"/>
        <end position="113"/>
    </location>
</feature>
<dbReference type="AlphaFoldDB" id="A0A9W5TD47"/>
<feature type="region of interest" description="Disordered" evidence="1">
    <location>
        <begin position="596"/>
        <end position="691"/>
    </location>
</feature>
<keyword evidence="2" id="KW-0732">Signal</keyword>
<gene>
    <name evidence="3" type="ORF">BaOVIS_016460</name>
</gene>
<sequence length="691" mass="75977">MVITLQVAILFGLSLAHHVDGLHNSALSLLGGTLHPVYNLLDELEAVHPHENHHHEVNHAGGHHHIHSVQKVNKHHGTREHAHENHRDGHKRHGGGHENHKEHHQGHEHRHHRESNFCETNNCALEERNSNSVYSDFGKFPSFLAVGVPDVLENRSLLGAPLHNTLLALPTTGTKELSSDFIQKDANMKEGKGAHVDTKTHDAPVKKRGKTHEEEEGDEDEEEDYDGDFDDDLEEEDVDVKRGANHHDADGKVETPGTTHHEAVSTTDHNAKSVVCPMHTEAPHEHATCANVGNNAHTPGASAAVAPVTGGLSGAERTGSEAATAQTVPAVCPGRLPSTEKDIHELKPQSGVDVAATNIEHPDETKEATSHTTEEKVEDVEQETDENLKSGEHRTEGAEHKTDKHDDAHSEEHDEEHDLDEHHEKEHKTQGGEHKSDEHETKDEEHNDEHQEKDAEHKDERQEKEHKSDEHETKDDEDEYNMDDEEDDEEEMEGESAKKDTSNEKHAKEAEEAKNQKSENAESTSEKVDAEEQAKEEKVSEKGENADQTAKTENPAQATGTNTATPVATNPTDISKCLQPIASQTVDSQVTAVATAVPLEENAVPRCQGVDSDDGAAEAYGEAGEVQSTKSEETEKPAKDDNAARDEDEHEAAEKEEEVEEGDAKGDEEGEGDEDLDVEEGDEAEEEVSQK</sequence>
<feature type="compositionally biased region" description="Basic and acidic residues" evidence="1">
    <location>
        <begin position="386"/>
        <end position="412"/>
    </location>
</feature>
<feature type="compositionally biased region" description="Basic and acidic residues" evidence="1">
    <location>
        <begin position="630"/>
        <end position="647"/>
    </location>
</feature>
<feature type="region of interest" description="Disordered" evidence="1">
    <location>
        <begin position="75"/>
        <end position="114"/>
    </location>
</feature>
<feature type="signal peptide" evidence="2">
    <location>
        <begin position="1"/>
        <end position="16"/>
    </location>
</feature>
<feature type="region of interest" description="Disordered" evidence="1">
    <location>
        <begin position="310"/>
        <end position="573"/>
    </location>
</feature>
<feature type="compositionally biased region" description="Acidic residues" evidence="1">
    <location>
        <begin position="668"/>
        <end position="691"/>
    </location>
</feature>
<feature type="compositionally biased region" description="Acidic residues" evidence="1">
    <location>
        <begin position="376"/>
        <end position="385"/>
    </location>
</feature>
<organism evidence="3 4">
    <name type="scientific">Babesia ovis</name>
    <dbReference type="NCBI Taxonomy" id="5869"/>
    <lineage>
        <taxon>Eukaryota</taxon>
        <taxon>Sar</taxon>
        <taxon>Alveolata</taxon>
        <taxon>Apicomplexa</taxon>
        <taxon>Aconoidasida</taxon>
        <taxon>Piroplasmida</taxon>
        <taxon>Babesiidae</taxon>
        <taxon>Babesia</taxon>
    </lineage>
</organism>
<reference evidence="3" key="1">
    <citation type="submission" date="2019-12" db="EMBL/GenBank/DDBJ databases">
        <title>Genome sequence of Babesia ovis.</title>
        <authorList>
            <person name="Yamagishi J."/>
            <person name="Sevinc F."/>
            <person name="Xuan X."/>
        </authorList>
    </citation>
    <scope>NUCLEOTIDE SEQUENCE</scope>
    <source>
        <strain evidence="3">Selcuk</strain>
    </source>
</reference>
<feature type="compositionally biased region" description="Acidic residues" evidence="1">
    <location>
        <begin position="648"/>
        <end position="661"/>
    </location>
</feature>
<accession>A0A9W5TD47</accession>
<feature type="compositionally biased region" description="Low complexity" evidence="1">
    <location>
        <begin position="558"/>
        <end position="572"/>
    </location>
</feature>
<feature type="compositionally biased region" description="Acidic residues" evidence="1">
    <location>
        <begin position="475"/>
        <end position="494"/>
    </location>
</feature>
<feature type="region of interest" description="Disordered" evidence="1">
    <location>
        <begin position="243"/>
        <end position="269"/>
    </location>
</feature>
<keyword evidence="4" id="KW-1185">Reference proteome</keyword>
<feature type="compositionally biased region" description="Basic and acidic residues" evidence="1">
    <location>
        <begin position="243"/>
        <end position="263"/>
    </location>
</feature>
<comment type="caution">
    <text evidence="3">The sequence shown here is derived from an EMBL/GenBank/DDBJ whole genome shotgun (WGS) entry which is preliminary data.</text>
</comment>
<evidence type="ECO:0000256" key="2">
    <source>
        <dbReference type="SAM" id="SignalP"/>
    </source>
</evidence>
<dbReference type="Proteomes" id="UP001057455">
    <property type="component" value="Unassembled WGS sequence"/>
</dbReference>
<dbReference type="EMBL" id="BLIY01000014">
    <property type="protein sequence ID" value="GFE54242.1"/>
    <property type="molecule type" value="Genomic_DNA"/>
</dbReference>
<protein>
    <submittedName>
        <fullName evidence="3">Uncharacterized protein</fullName>
    </submittedName>
</protein>
<feature type="compositionally biased region" description="Basic and acidic residues" evidence="1">
    <location>
        <begin position="495"/>
        <end position="545"/>
    </location>
</feature>
<proteinExistence type="predicted"/>
<evidence type="ECO:0000256" key="1">
    <source>
        <dbReference type="SAM" id="MobiDB-lite"/>
    </source>
</evidence>
<feature type="region of interest" description="Disordered" evidence="1">
    <location>
        <begin position="188"/>
        <end position="231"/>
    </location>
</feature>
<feature type="compositionally biased region" description="Polar residues" evidence="1">
    <location>
        <begin position="546"/>
        <end position="557"/>
    </location>
</feature>
<name>A0A9W5TD47_BABOV</name>
<evidence type="ECO:0000313" key="3">
    <source>
        <dbReference type="EMBL" id="GFE54242.1"/>
    </source>
</evidence>
<feature type="compositionally biased region" description="Basic and acidic residues" evidence="1">
    <location>
        <begin position="419"/>
        <end position="474"/>
    </location>
</feature>
<feature type="chain" id="PRO_5040960243" evidence="2">
    <location>
        <begin position="17"/>
        <end position="691"/>
    </location>
</feature>
<feature type="compositionally biased region" description="Basic and acidic residues" evidence="1">
    <location>
        <begin position="188"/>
        <end position="205"/>
    </location>
</feature>
<feature type="compositionally biased region" description="Basic and acidic residues" evidence="1">
    <location>
        <begin position="338"/>
        <end position="347"/>
    </location>
</feature>
<evidence type="ECO:0000313" key="4">
    <source>
        <dbReference type="Proteomes" id="UP001057455"/>
    </source>
</evidence>
<feature type="compositionally biased region" description="Basic and acidic residues" evidence="1">
    <location>
        <begin position="360"/>
        <end position="375"/>
    </location>
</feature>
<feature type="compositionally biased region" description="Acidic residues" evidence="1">
    <location>
        <begin position="214"/>
        <end position="231"/>
    </location>
</feature>